<gene>
    <name evidence="2" type="ORF">Tco_0801444</name>
</gene>
<protein>
    <submittedName>
        <fullName evidence="2">Uncharacterized protein</fullName>
    </submittedName>
</protein>
<accession>A0ABQ4ZYV8</accession>
<comment type="caution">
    <text evidence="2">The sequence shown here is derived from an EMBL/GenBank/DDBJ whole genome shotgun (WGS) entry which is preliminary data.</text>
</comment>
<evidence type="ECO:0000313" key="3">
    <source>
        <dbReference type="Proteomes" id="UP001151760"/>
    </source>
</evidence>
<keyword evidence="3" id="KW-1185">Reference proteome</keyword>
<name>A0ABQ4ZYV8_9ASTR</name>
<organism evidence="2 3">
    <name type="scientific">Tanacetum coccineum</name>
    <dbReference type="NCBI Taxonomy" id="301880"/>
    <lineage>
        <taxon>Eukaryota</taxon>
        <taxon>Viridiplantae</taxon>
        <taxon>Streptophyta</taxon>
        <taxon>Embryophyta</taxon>
        <taxon>Tracheophyta</taxon>
        <taxon>Spermatophyta</taxon>
        <taxon>Magnoliopsida</taxon>
        <taxon>eudicotyledons</taxon>
        <taxon>Gunneridae</taxon>
        <taxon>Pentapetalae</taxon>
        <taxon>asterids</taxon>
        <taxon>campanulids</taxon>
        <taxon>Asterales</taxon>
        <taxon>Asteraceae</taxon>
        <taxon>Asteroideae</taxon>
        <taxon>Anthemideae</taxon>
        <taxon>Anthemidinae</taxon>
        <taxon>Tanacetum</taxon>
    </lineage>
</organism>
<evidence type="ECO:0000313" key="2">
    <source>
        <dbReference type="EMBL" id="GJS94476.1"/>
    </source>
</evidence>
<dbReference type="EMBL" id="BQNB010011734">
    <property type="protein sequence ID" value="GJS94476.1"/>
    <property type="molecule type" value="Genomic_DNA"/>
</dbReference>
<proteinExistence type="predicted"/>
<feature type="region of interest" description="Disordered" evidence="1">
    <location>
        <begin position="129"/>
        <end position="168"/>
    </location>
</feature>
<reference evidence="2" key="1">
    <citation type="journal article" date="2022" name="Int. J. Mol. Sci.">
        <title>Draft Genome of Tanacetum Coccineum: Genomic Comparison of Closely Related Tanacetum-Family Plants.</title>
        <authorList>
            <person name="Yamashiro T."/>
            <person name="Shiraishi A."/>
            <person name="Nakayama K."/>
            <person name="Satake H."/>
        </authorList>
    </citation>
    <scope>NUCLEOTIDE SEQUENCE</scope>
</reference>
<feature type="compositionally biased region" description="Basic residues" evidence="1">
    <location>
        <begin position="140"/>
        <end position="168"/>
    </location>
</feature>
<evidence type="ECO:0000256" key="1">
    <source>
        <dbReference type="SAM" id="MobiDB-lite"/>
    </source>
</evidence>
<dbReference type="Proteomes" id="UP001151760">
    <property type="component" value="Unassembled WGS sequence"/>
</dbReference>
<reference evidence="2" key="2">
    <citation type="submission" date="2022-01" db="EMBL/GenBank/DDBJ databases">
        <authorList>
            <person name="Yamashiro T."/>
            <person name="Shiraishi A."/>
            <person name="Satake H."/>
            <person name="Nakayama K."/>
        </authorList>
    </citation>
    <scope>NUCLEOTIDE SEQUENCE</scope>
</reference>
<sequence>MEDKHLDTTPEMKSDELIKSSVENVVKIPSESNGISNSKCNFPVLDDSSPIEDKVLDDIISIPAGNENNHSNIESYLIDSLLNRDSVISSHKIDFLPEEFAGELALIAPIPPGIVKDVFDPEGDVSADITETDIQEKDKKKAKNKQSRARNGKVQVKAKPRQSLKSTK</sequence>